<dbReference type="Pfam" id="PF18697">
    <property type="entry name" value="MLVIN_C"/>
    <property type="match status" value="1"/>
</dbReference>
<reference evidence="7" key="1">
    <citation type="journal article" date="2022" name="bioRxiv">
        <title>Sequencing and chromosome-scale assembly of the giantPleurodeles waltlgenome.</title>
        <authorList>
            <person name="Brown T."/>
            <person name="Elewa A."/>
            <person name="Iarovenko S."/>
            <person name="Subramanian E."/>
            <person name="Araus A.J."/>
            <person name="Petzold A."/>
            <person name="Susuki M."/>
            <person name="Suzuki K.-i.T."/>
            <person name="Hayashi T."/>
            <person name="Toyoda A."/>
            <person name="Oliveira C."/>
            <person name="Osipova E."/>
            <person name="Leigh N.D."/>
            <person name="Simon A."/>
            <person name="Yun M.H."/>
        </authorList>
    </citation>
    <scope>NUCLEOTIDE SEQUENCE</scope>
    <source>
        <strain evidence="7">20211129_DDA</strain>
        <tissue evidence="7">Liver</tissue>
    </source>
</reference>
<keyword evidence="8" id="KW-1185">Reference proteome</keyword>
<protein>
    <recommendedName>
        <fullName evidence="6">Murine leukemia virus integrase C-terminal domain-containing protein</fullName>
    </recommendedName>
</protein>
<dbReference type="EMBL" id="JANPWB010000001">
    <property type="protein sequence ID" value="KAJ1215255.1"/>
    <property type="molecule type" value="Genomic_DNA"/>
</dbReference>
<keyword evidence="4" id="KW-0255">Endonuclease</keyword>
<organism evidence="7 8">
    <name type="scientific">Pleurodeles waltl</name>
    <name type="common">Iberian ribbed newt</name>
    <dbReference type="NCBI Taxonomy" id="8319"/>
    <lineage>
        <taxon>Eukaryota</taxon>
        <taxon>Metazoa</taxon>
        <taxon>Chordata</taxon>
        <taxon>Craniata</taxon>
        <taxon>Vertebrata</taxon>
        <taxon>Euteleostomi</taxon>
        <taxon>Amphibia</taxon>
        <taxon>Batrachia</taxon>
        <taxon>Caudata</taxon>
        <taxon>Salamandroidea</taxon>
        <taxon>Salamandridae</taxon>
        <taxon>Pleurodelinae</taxon>
        <taxon>Pleurodeles</taxon>
    </lineage>
</organism>
<feature type="domain" description="Murine leukemia virus integrase C-terminal" evidence="6">
    <location>
        <begin position="50"/>
        <end position="104"/>
    </location>
</feature>
<keyword evidence="1" id="KW-0808">Transferase</keyword>
<evidence type="ECO:0000256" key="3">
    <source>
        <dbReference type="ARBA" id="ARBA00022722"/>
    </source>
</evidence>
<accession>A0AAV7WMQ4</accession>
<name>A0AAV7WMQ4_PLEWA</name>
<dbReference type="AlphaFoldDB" id="A0AAV7WMQ4"/>
<evidence type="ECO:0000256" key="1">
    <source>
        <dbReference type="ARBA" id="ARBA00022679"/>
    </source>
</evidence>
<gene>
    <name evidence="7" type="ORF">NDU88_002864</name>
</gene>
<evidence type="ECO:0000256" key="4">
    <source>
        <dbReference type="ARBA" id="ARBA00022759"/>
    </source>
</evidence>
<keyword evidence="5" id="KW-0378">Hydrolase</keyword>
<dbReference type="GO" id="GO:0016779">
    <property type="term" value="F:nucleotidyltransferase activity"/>
    <property type="evidence" value="ECO:0007669"/>
    <property type="project" value="UniProtKB-KW"/>
</dbReference>
<evidence type="ECO:0000313" key="7">
    <source>
        <dbReference type="EMBL" id="KAJ1215255.1"/>
    </source>
</evidence>
<evidence type="ECO:0000259" key="6">
    <source>
        <dbReference type="Pfam" id="PF18697"/>
    </source>
</evidence>
<evidence type="ECO:0000313" key="8">
    <source>
        <dbReference type="Proteomes" id="UP001066276"/>
    </source>
</evidence>
<proteinExistence type="predicted"/>
<dbReference type="GO" id="GO:0004519">
    <property type="term" value="F:endonuclease activity"/>
    <property type="evidence" value="ECO:0007669"/>
    <property type="project" value="UniProtKB-KW"/>
</dbReference>
<comment type="caution">
    <text evidence="7">The sequence shown here is derived from an EMBL/GenBank/DDBJ whole genome shotgun (WGS) entry which is preliminary data.</text>
</comment>
<keyword evidence="3" id="KW-0540">Nuclease</keyword>
<evidence type="ECO:0000256" key="2">
    <source>
        <dbReference type="ARBA" id="ARBA00022695"/>
    </source>
</evidence>
<evidence type="ECO:0000256" key="5">
    <source>
        <dbReference type="ARBA" id="ARBA00022801"/>
    </source>
</evidence>
<sequence length="128" mass="14599">MRLPVVLANALVNITDDMVLDYCKGLADVFRSFSLQVEATTLPLIHDPGHNLRGSEWLMVLKHVRKMYLEPRWKGSFQEVLTTTTAVKCTGVPNWTHASHTKKVACLLDNEEEYDKTSLRTGRRVKMN</sequence>
<dbReference type="Proteomes" id="UP001066276">
    <property type="component" value="Chromosome 1_1"/>
</dbReference>
<dbReference type="GO" id="GO:0016787">
    <property type="term" value="F:hydrolase activity"/>
    <property type="evidence" value="ECO:0007669"/>
    <property type="project" value="UniProtKB-KW"/>
</dbReference>
<dbReference type="InterPro" id="IPR040643">
    <property type="entry name" value="MLVIN_C"/>
</dbReference>
<dbReference type="Gene3D" id="2.30.30.850">
    <property type="match status" value="1"/>
</dbReference>
<keyword evidence="2" id="KW-0548">Nucleotidyltransferase</keyword>